<evidence type="ECO:0000256" key="1">
    <source>
        <dbReference type="SAM" id="MobiDB-lite"/>
    </source>
</evidence>
<dbReference type="InterPro" id="IPR027839">
    <property type="entry name" value="DUF4432"/>
</dbReference>
<protein>
    <recommendedName>
        <fullName evidence="4">Aldose 1-epimerase</fullName>
    </recommendedName>
</protein>
<dbReference type="OrthoDB" id="6183686at2"/>
<dbReference type="Gene3D" id="2.70.98.10">
    <property type="match status" value="1"/>
</dbReference>
<keyword evidence="3" id="KW-1185">Reference proteome</keyword>
<evidence type="ECO:0000313" key="3">
    <source>
        <dbReference type="Proteomes" id="UP000320386"/>
    </source>
</evidence>
<dbReference type="GO" id="GO:0030246">
    <property type="term" value="F:carbohydrate binding"/>
    <property type="evidence" value="ECO:0007669"/>
    <property type="project" value="InterPro"/>
</dbReference>
<dbReference type="InterPro" id="IPR014718">
    <property type="entry name" value="GH-type_carb-bd"/>
</dbReference>
<dbReference type="AlphaFoldDB" id="A0A518BWR8"/>
<accession>A0A518BWR8</accession>
<proteinExistence type="predicted"/>
<feature type="region of interest" description="Disordered" evidence="1">
    <location>
        <begin position="306"/>
        <end position="340"/>
    </location>
</feature>
<name>A0A518BWR8_9BACT</name>
<dbReference type="EMBL" id="CP036280">
    <property type="protein sequence ID" value="QDU71415.1"/>
    <property type="molecule type" value="Genomic_DNA"/>
</dbReference>
<organism evidence="2 3">
    <name type="scientific">Mucisphaera calidilacus</name>
    <dbReference type="NCBI Taxonomy" id="2527982"/>
    <lineage>
        <taxon>Bacteria</taxon>
        <taxon>Pseudomonadati</taxon>
        <taxon>Planctomycetota</taxon>
        <taxon>Phycisphaerae</taxon>
        <taxon>Phycisphaerales</taxon>
        <taxon>Phycisphaeraceae</taxon>
        <taxon>Mucisphaera</taxon>
    </lineage>
</organism>
<dbReference type="RefSeq" id="WP_145445564.1">
    <property type="nucleotide sequence ID" value="NZ_CP036280.1"/>
</dbReference>
<dbReference type="Proteomes" id="UP000320386">
    <property type="component" value="Chromosome"/>
</dbReference>
<dbReference type="Pfam" id="PF14486">
    <property type="entry name" value="DUF4432"/>
    <property type="match status" value="1"/>
</dbReference>
<dbReference type="KEGG" id="mcad:Pan265_12650"/>
<gene>
    <name evidence="2" type="ORF">Pan265_12650</name>
</gene>
<evidence type="ECO:0000313" key="2">
    <source>
        <dbReference type="EMBL" id="QDU71415.1"/>
    </source>
</evidence>
<sequence>MPTTIDYALMECPAQAGGIRTGTLDAPQPLGGQNTRVAFIDTGAGLRYTVALDRGGDIYDATYMDCPLAYLTQNGLKPAERADGVDMAWLASWAGGLVTTCGPLHVGRPVEGGEPWQAGVHGRHHLTPAAILAVDNADPRTGKRDFTLKLRIDQTSMFGPCVETKRSISGTLGQPAIHIHDTLTNRGDTPIPEALLYHCNLGHPLLTEGTQLDIEGDIQSRWGTLLHDQDPNAFKHITAPRDDHAGAGEGGVVIQPESDAQGLAQASVINPHRKLKLTFAYHTQQLPGLTVWQHVGPAGYVCGIEPFVGPTPGPDSDGSNPRPRIQPGESRDYQLNITLT</sequence>
<evidence type="ECO:0008006" key="4">
    <source>
        <dbReference type="Google" id="ProtNLM"/>
    </source>
</evidence>
<reference evidence="2 3" key="1">
    <citation type="submission" date="2019-02" db="EMBL/GenBank/DDBJ databases">
        <title>Deep-cultivation of Planctomycetes and their phenomic and genomic characterization uncovers novel biology.</title>
        <authorList>
            <person name="Wiegand S."/>
            <person name="Jogler M."/>
            <person name="Boedeker C."/>
            <person name="Pinto D."/>
            <person name="Vollmers J."/>
            <person name="Rivas-Marin E."/>
            <person name="Kohn T."/>
            <person name="Peeters S.H."/>
            <person name="Heuer A."/>
            <person name="Rast P."/>
            <person name="Oberbeckmann S."/>
            <person name="Bunk B."/>
            <person name="Jeske O."/>
            <person name="Meyerdierks A."/>
            <person name="Storesund J.E."/>
            <person name="Kallscheuer N."/>
            <person name="Luecker S."/>
            <person name="Lage O.M."/>
            <person name="Pohl T."/>
            <person name="Merkel B.J."/>
            <person name="Hornburger P."/>
            <person name="Mueller R.-W."/>
            <person name="Bruemmer F."/>
            <person name="Labrenz M."/>
            <person name="Spormann A.M."/>
            <person name="Op den Camp H."/>
            <person name="Overmann J."/>
            <person name="Amann R."/>
            <person name="Jetten M.S.M."/>
            <person name="Mascher T."/>
            <person name="Medema M.H."/>
            <person name="Devos D.P."/>
            <person name="Kaster A.-K."/>
            <person name="Ovreas L."/>
            <person name="Rohde M."/>
            <person name="Galperin M.Y."/>
            <person name="Jogler C."/>
        </authorList>
    </citation>
    <scope>NUCLEOTIDE SEQUENCE [LARGE SCALE GENOMIC DNA]</scope>
    <source>
        <strain evidence="2 3">Pan265</strain>
    </source>
</reference>